<evidence type="ECO:0000313" key="3">
    <source>
        <dbReference type="Proteomes" id="UP000519897"/>
    </source>
</evidence>
<evidence type="ECO:0000256" key="1">
    <source>
        <dbReference type="SAM" id="SignalP"/>
    </source>
</evidence>
<feature type="signal peptide" evidence="1">
    <location>
        <begin position="1"/>
        <end position="24"/>
    </location>
</feature>
<organism evidence="2 3">
    <name type="scientific">Rhizobium rhizoryzae</name>
    <dbReference type="NCBI Taxonomy" id="451876"/>
    <lineage>
        <taxon>Bacteria</taxon>
        <taxon>Pseudomonadati</taxon>
        <taxon>Pseudomonadota</taxon>
        <taxon>Alphaproteobacteria</taxon>
        <taxon>Hyphomicrobiales</taxon>
        <taxon>Rhizobiaceae</taxon>
        <taxon>Rhizobium/Agrobacterium group</taxon>
        <taxon>Rhizobium</taxon>
    </lineage>
</organism>
<evidence type="ECO:0000313" key="2">
    <source>
        <dbReference type="EMBL" id="MBB4145204.1"/>
    </source>
</evidence>
<comment type="caution">
    <text evidence="2">The sequence shown here is derived from an EMBL/GenBank/DDBJ whole genome shotgun (WGS) entry which is preliminary data.</text>
</comment>
<dbReference type="AlphaFoldDB" id="A0A7W6LIX4"/>
<dbReference type="Proteomes" id="UP000519897">
    <property type="component" value="Unassembled WGS sequence"/>
</dbReference>
<dbReference type="RefSeq" id="WP_165132137.1">
    <property type="nucleotide sequence ID" value="NZ_CP049249.1"/>
</dbReference>
<feature type="chain" id="PRO_5030919622" evidence="1">
    <location>
        <begin position="25"/>
        <end position="681"/>
    </location>
</feature>
<protein>
    <submittedName>
        <fullName evidence="2">Tetratricopeptide (TPR) repeat protein</fullName>
    </submittedName>
</protein>
<dbReference type="EMBL" id="JACIEC010000006">
    <property type="protein sequence ID" value="MBB4145204.1"/>
    <property type="molecule type" value="Genomic_DNA"/>
</dbReference>
<name>A0A7W6LIX4_9HYPH</name>
<dbReference type="SUPFAM" id="SSF48452">
    <property type="entry name" value="TPR-like"/>
    <property type="match status" value="2"/>
</dbReference>
<dbReference type="Gene3D" id="1.25.40.10">
    <property type="entry name" value="Tetratricopeptide repeat domain"/>
    <property type="match status" value="2"/>
</dbReference>
<gene>
    <name evidence="2" type="ORF">GGQ72_003767</name>
</gene>
<proteinExistence type="predicted"/>
<sequence>MNNRLTLLRSATCTVLILTGSFHASSASSLLPAEQVQPMPNAIAGKPQLPKPKASPDPVELAALYYYAQQGQKERVDREIRRISIKYPDFAVPGDLFQPVEERKVDETVLWRLYEKDDYVGIDNEISRLASENTGWEPSSDFQQKLNRRKQRFEMVRATKAEDWAAVIAAGHDLDPKSEPEADLLWMLVDAYSQNGMLDQASLIYQGILFREGEQRLSDDVLITTLQKAARDFPAAELRQVIRQLSGSPTVAARSKILDLDLMRRELADYVAGIEGATEPLPAMLVALRRSADEKTGSKDQLLLGWYYLKVAQRKEAETWFRRALLSAPSSEALKGLSLTLLQDEKRAEAFQVVSDNLALASQDWESFLAALAVAFMEKSEKKPDSKAVDAFANAIQAAQSPEHAELLGWYAYNGLQFESAQAWFRKSFEWKPSAAALKGQLLASLRRKDKATYGDLEARFGGDYREVFADLKTARAPTGQKGQTVATPSEQGQPQYLASFKARRYGDCLADLSKKAASGRLDANAELIRGWCSLSLNRISEARSAFETAVRGGGGKGDDALYGLGLTLLRARLTADAETLLLRGGFSPARERELRSELLWQKARIAFDQKRYAEVIANLDMRLQLAPEAVGMTQMRAWSHYHLGHLSQSKAIFTALNQVVRDAGNTRGITAIEERMGLWR</sequence>
<accession>A0A7W6LIX4</accession>
<keyword evidence="1" id="KW-0732">Signal</keyword>
<reference evidence="2 3" key="1">
    <citation type="submission" date="2020-08" db="EMBL/GenBank/DDBJ databases">
        <title>Genomic Encyclopedia of Type Strains, Phase IV (KMG-IV): sequencing the most valuable type-strain genomes for metagenomic binning, comparative biology and taxonomic classification.</title>
        <authorList>
            <person name="Goeker M."/>
        </authorList>
    </citation>
    <scope>NUCLEOTIDE SEQUENCE [LARGE SCALE GENOMIC DNA]</scope>
    <source>
        <strain evidence="2 3">DSM 29514</strain>
    </source>
</reference>
<keyword evidence="3" id="KW-1185">Reference proteome</keyword>
<dbReference type="InterPro" id="IPR011990">
    <property type="entry name" value="TPR-like_helical_dom_sf"/>
</dbReference>